<sequence length="39" mass="4555">MYNLTRTIKANARSCLMITCSSLFLFLPEAHQIKRLIQK</sequence>
<dbReference type="AlphaFoldDB" id="L8WW86"/>
<evidence type="ECO:0000313" key="2">
    <source>
        <dbReference type="Proteomes" id="UP000011668"/>
    </source>
</evidence>
<evidence type="ECO:0000313" key="1">
    <source>
        <dbReference type="EMBL" id="ELU41053.1"/>
    </source>
</evidence>
<proteinExistence type="predicted"/>
<keyword evidence="2" id="KW-1185">Reference proteome</keyword>
<organism evidence="1 2">
    <name type="scientific">Thanatephorus cucumeris (strain AG1-IA)</name>
    <name type="common">Rice sheath blight fungus</name>
    <name type="synonym">Rhizoctonia solani</name>
    <dbReference type="NCBI Taxonomy" id="983506"/>
    <lineage>
        <taxon>Eukaryota</taxon>
        <taxon>Fungi</taxon>
        <taxon>Dikarya</taxon>
        <taxon>Basidiomycota</taxon>
        <taxon>Agaricomycotina</taxon>
        <taxon>Agaricomycetes</taxon>
        <taxon>Cantharellales</taxon>
        <taxon>Ceratobasidiaceae</taxon>
        <taxon>Rhizoctonia</taxon>
        <taxon>Rhizoctonia solani AG-1</taxon>
    </lineage>
</organism>
<dbReference type="HOGENOM" id="CLU_3320307_0_0_1"/>
<protein>
    <submittedName>
        <fullName evidence="1">Uncharacterized protein</fullName>
    </submittedName>
</protein>
<dbReference type="Proteomes" id="UP000011668">
    <property type="component" value="Unassembled WGS sequence"/>
</dbReference>
<reference evidence="1 2" key="1">
    <citation type="journal article" date="2013" name="Nat. Commun.">
        <title>The evolution and pathogenic mechanisms of the rice sheath blight pathogen.</title>
        <authorList>
            <person name="Zheng A."/>
            <person name="Lin R."/>
            <person name="Xu L."/>
            <person name="Qin P."/>
            <person name="Tang C."/>
            <person name="Ai P."/>
            <person name="Zhang D."/>
            <person name="Liu Y."/>
            <person name="Sun Z."/>
            <person name="Feng H."/>
            <person name="Wang Y."/>
            <person name="Chen Y."/>
            <person name="Liang X."/>
            <person name="Fu R."/>
            <person name="Li Q."/>
            <person name="Zhang J."/>
            <person name="Yu X."/>
            <person name="Xie Z."/>
            <person name="Ding L."/>
            <person name="Guan P."/>
            <person name="Tang J."/>
            <person name="Liang Y."/>
            <person name="Wang S."/>
            <person name="Deng Q."/>
            <person name="Li S."/>
            <person name="Zhu J."/>
            <person name="Wang L."/>
            <person name="Liu H."/>
            <person name="Li P."/>
        </authorList>
    </citation>
    <scope>NUCLEOTIDE SEQUENCE [LARGE SCALE GENOMIC DNA]</scope>
    <source>
        <strain evidence="2">AG-1 IA</strain>
    </source>
</reference>
<comment type="caution">
    <text evidence="1">The sequence shown here is derived from an EMBL/GenBank/DDBJ whole genome shotgun (WGS) entry which is preliminary data.</text>
</comment>
<name>L8WW86_THACA</name>
<dbReference type="EMBL" id="AFRT01001197">
    <property type="protein sequence ID" value="ELU41053.1"/>
    <property type="molecule type" value="Genomic_DNA"/>
</dbReference>
<accession>L8WW86</accession>
<gene>
    <name evidence="1" type="ORF">AG1IA_04915</name>
</gene>